<keyword evidence="2" id="KW-1185">Reference proteome</keyword>
<name>A0A4Y3NEC0_PAEAU</name>
<dbReference type="AlphaFoldDB" id="A0A4Y3NEC0"/>
<evidence type="ECO:0000313" key="1">
    <source>
        <dbReference type="EMBL" id="GEB20344.1"/>
    </source>
</evidence>
<organism evidence="1 2">
    <name type="scientific">Paenarthrobacter aurescens</name>
    <name type="common">Arthrobacter aurescens</name>
    <dbReference type="NCBI Taxonomy" id="43663"/>
    <lineage>
        <taxon>Bacteria</taxon>
        <taxon>Bacillati</taxon>
        <taxon>Actinomycetota</taxon>
        <taxon>Actinomycetes</taxon>
        <taxon>Micrococcales</taxon>
        <taxon>Micrococcaceae</taxon>
        <taxon>Paenarthrobacter</taxon>
    </lineage>
</organism>
<sequence length="149" mass="16278">MEPDIEVKEACHVAGIAGFFHGKGDAHQFLPETFGRVVCCQFSRYRLDGGTQFREGPQLGATPLACKPPPDDQRIKRIPAVCRQHPDTYPFDGFHKPQGLQNPDSFTDHGAGDFEFVFQMLGQHDMACRKGAADDSGAQVLYGAVVKAG</sequence>
<protein>
    <submittedName>
        <fullName evidence="1">Uncharacterized protein</fullName>
    </submittedName>
</protein>
<dbReference type="Proteomes" id="UP000317715">
    <property type="component" value="Unassembled WGS sequence"/>
</dbReference>
<evidence type="ECO:0000313" key="2">
    <source>
        <dbReference type="Proteomes" id="UP000317715"/>
    </source>
</evidence>
<comment type="caution">
    <text evidence="1">The sequence shown here is derived from an EMBL/GenBank/DDBJ whole genome shotgun (WGS) entry which is preliminary data.</text>
</comment>
<gene>
    <name evidence="1" type="ORF">AAU01_30990</name>
</gene>
<accession>A0A4Y3NEC0</accession>
<reference evidence="1 2" key="1">
    <citation type="submission" date="2019-06" db="EMBL/GenBank/DDBJ databases">
        <title>Whole genome shotgun sequence of Paenarthrobacter aurescens NBRC 12136.</title>
        <authorList>
            <person name="Hosoyama A."/>
            <person name="Uohara A."/>
            <person name="Ohji S."/>
            <person name="Ichikawa N."/>
        </authorList>
    </citation>
    <scope>NUCLEOTIDE SEQUENCE [LARGE SCALE GENOMIC DNA]</scope>
    <source>
        <strain evidence="1 2">NBRC 12136</strain>
    </source>
</reference>
<proteinExistence type="predicted"/>
<dbReference type="EMBL" id="BJMD01000020">
    <property type="protein sequence ID" value="GEB20344.1"/>
    <property type="molecule type" value="Genomic_DNA"/>
</dbReference>